<accession>A0ABD2MZG0</accession>
<protein>
    <submittedName>
        <fullName evidence="1">Uncharacterized protein</fullName>
    </submittedName>
</protein>
<reference evidence="1 2" key="1">
    <citation type="journal article" date="2021" name="BMC Biol.">
        <title>Horizontally acquired antibacterial genes associated with adaptive radiation of ladybird beetles.</title>
        <authorList>
            <person name="Li H.S."/>
            <person name="Tang X.F."/>
            <person name="Huang Y.H."/>
            <person name="Xu Z.Y."/>
            <person name="Chen M.L."/>
            <person name="Du X.Y."/>
            <person name="Qiu B.Y."/>
            <person name="Chen P.T."/>
            <person name="Zhang W."/>
            <person name="Slipinski A."/>
            <person name="Escalona H.E."/>
            <person name="Waterhouse R.M."/>
            <person name="Zwick A."/>
            <person name="Pang H."/>
        </authorList>
    </citation>
    <scope>NUCLEOTIDE SEQUENCE [LARGE SCALE GENOMIC DNA]</scope>
    <source>
        <strain evidence="1">SYSU2018</strain>
    </source>
</reference>
<keyword evidence="2" id="KW-1185">Reference proteome</keyword>
<sequence length="135" mass="15829">MKKQNGTFVGIQISTPFLAVNYDTQKYFEISNDEVIQAISFDGNTYIYDPTIIKSMDKNPNCIIDQIYGRVDEPVCRNTLYTVKTIAWKELHKPNTWFFIANVPSKAAIICEGRRQEIKSNHPYYRKMYIKLHRI</sequence>
<evidence type="ECO:0000313" key="2">
    <source>
        <dbReference type="Proteomes" id="UP001516400"/>
    </source>
</evidence>
<name>A0ABD2MZG0_9CUCU</name>
<proteinExistence type="predicted"/>
<comment type="caution">
    <text evidence="1">The sequence shown here is derived from an EMBL/GenBank/DDBJ whole genome shotgun (WGS) entry which is preliminary data.</text>
</comment>
<dbReference type="Proteomes" id="UP001516400">
    <property type="component" value="Unassembled WGS sequence"/>
</dbReference>
<gene>
    <name evidence="1" type="ORF">HHI36_022234</name>
</gene>
<organism evidence="1 2">
    <name type="scientific">Cryptolaemus montrouzieri</name>
    <dbReference type="NCBI Taxonomy" id="559131"/>
    <lineage>
        <taxon>Eukaryota</taxon>
        <taxon>Metazoa</taxon>
        <taxon>Ecdysozoa</taxon>
        <taxon>Arthropoda</taxon>
        <taxon>Hexapoda</taxon>
        <taxon>Insecta</taxon>
        <taxon>Pterygota</taxon>
        <taxon>Neoptera</taxon>
        <taxon>Endopterygota</taxon>
        <taxon>Coleoptera</taxon>
        <taxon>Polyphaga</taxon>
        <taxon>Cucujiformia</taxon>
        <taxon>Coccinelloidea</taxon>
        <taxon>Coccinellidae</taxon>
        <taxon>Scymninae</taxon>
        <taxon>Scymnini</taxon>
        <taxon>Cryptolaemus</taxon>
    </lineage>
</organism>
<evidence type="ECO:0000313" key="1">
    <source>
        <dbReference type="EMBL" id="KAL3271764.1"/>
    </source>
</evidence>
<dbReference type="AlphaFoldDB" id="A0ABD2MZG0"/>
<dbReference type="EMBL" id="JABFTP020000042">
    <property type="protein sequence ID" value="KAL3271764.1"/>
    <property type="molecule type" value="Genomic_DNA"/>
</dbReference>